<dbReference type="GO" id="GO:0071949">
    <property type="term" value="F:FAD binding"/>
    <property type="evidence" value="ECO:0007669"/>
    <property type="project" value="InterPro"/>
</dbReference>
<protein>
    <submittedName>
        <fullName evidence="6">4926_t:CDS:1</fullName>
    </submittedName>
</protein>
<gene>
    <name evidence="6" type="ORF">RFULGI_LOCUS6735</name>
</gene>
<dbReference type="InterPro" id="IPR036250">
    <property type="entry name" value="AcylCo_DH-like_C"/>
</dbReference>
<dbReference type="InterPro" id="IPR012258">
    <property type="entry name" value="Acyl-CoA_oxidase"/>
</dbReference>
<dbReference type="Pfam" id="PF01756">
    <property type="entry name" value="ACOX"/>
    <property type="match status" value="1"/>
</dbReference>
<feature type="non-terminal residue" evidence="6">
    <location>
        <position position="154"/>
    </location>
</feature>
<evidence type="ECO:0000256" key="3">
    <source>
        <dbReference type="ARBA" id="ARBA00023002"/>
    </source>
</evidence>
<dbReference type="OrthoDB" id="538336at2759"/>
<accession>A0A9N9CI65</accession>
<dbReference type="GO" id="GO:0033540">
    <property type="term" value="P:fatty acid beta-oxidation using acyl-CoA oxidase"/>
    <property type="evidence" value="ECO:0007669"/>
    <property type="project" value="TreeGrafter"/>
</dbReference>
<dbReference type="Proteomes" id="UP000789396">
    <property type="component" value="Unassembled WGS sequence"/>
</dbReference>
<dbReference type="GO" id="GO:0003997">
    <property type="term" value="F:acyl-CoA oxidase activity"/>
    <property type="evidence" value="ECO:0007669"/>
    <property type="project" value="InterPro"/>
</dbReference>
<evidence type="ECO:0000256" key="2">
    <source>
        <dbReference type="ARBA" id="ARBA00022832"/>
    </source>
</evidence>
<evidence type="ECO:0000259" key="5">
    <source>
        <dbReference type="Pfam" id="PF01756"/>
    </source>
</evidence>
<dbReference type="PANTHER" id="PTHR10909:SF250">
    <property type="entry name" value="PEROXISOMAL ACYL-COENZYME A OXIDASE 1"/>
    <property type="match status" value="1"/>
</dbReference>
<reference evidence="6" key="1">
    <citation type="submission" date="2021-06" db="EMBL/GenBank/DDBJ databases">
        <authorList>
            <person name="Kallberg Y."/>
            <person name="Tangrot J."/>
            <person name="Rosling A."/>
        </authorList>
    </citation>
    <scope>NUCLEOTIDE SEQUENCE</scope>
    <source>
        <strain evidence="6">IN212</strain>
    </source>
</reference>
<dbReference type="GO" id="GO:0005504">
    <property type="term" value="F:fatty acid binding"/>
    <property type="evidence" value="ECO:0007669"/>
    <property type="project" value="TreeGrafter"/>
</dbReference>
<evidence type="ECO:0000313" key="7">
    <source>
        <dbReference type="Proteomes" id="UP000789396"/>
    </source>
</evidence>
<comment type="similarity">
    <text evidence="1">Belongs to the acyl-CoA oxidase family.</text>
</comment>
<dbReference type="GO" id="GO:0005777">
    <property type="term" value="C:peroxisome"/>
    <property type="evidence" value="ECO:0007669"/>
    <property type="project" value="InterPro"/>
</dbReference>
<dbReference type="GO" id="GO:0055088">
    <property type="term" value="P:lipid homeostasis"/>
    <property type="evidence" value="ECO:0007669"/>
    <property type="project" value="TreeGrafter"/>
</dbReference>
<keyword evidence="4" id="KW-0443">Lipid metabolism</keyword>
<dbReference type="Gene3D" id="1.20.140.10">
    <property type="entry name" value="Butyryl-CoA Dehydrogenase, subunit A, domain 3"/>
    <property type="match status" value="1"/>
</dbReference>
<dbReference type="AlphaFoldDB" id="A0A9N9CI65"/>
<keyword evidence="2" id="KW-0276">Fatty acid metabolism</keyword>
<dbReference type="InterPro" id="IPR002655">
    <property type="entry name" value="Acyl-CoA_oxidase_C"/>
</dbReference>
<organism evidence="6 7">
    <name type="scientific">Racocetra fulgida</name>
    <dbReference type="NCBI Taxonomy" id="60492"/>
    <lineage>
        <taxon>Eukaryota</taxon>
        <taxon>Fungi</taxon>
        <taxon>Fungi incertae sedis</taxon>
        <taxon>Mucoromycota</taxon>
        <taxon>Glomeromycotina</taxon>
        <taxon>Glomeromycetes</taxon>
        <taxon>Diversisporales</taxon>
        <taxon>Gigasporaceae</taxon>
        <taxon>Racocetra</taxon>
    </lineage>
</organism>
<dbReference type="EMBL" id="CAJVPZ010009041">
    <property type="protein sequence ID" value="CAG8604590.1"/>
    <property type="molecule type" value="Genomic_DNA"/>
</dbReference>
<evidence type="ECO:0000256" key="1">
    <source>
        <dbReference type="ARBA" id="ARBA00006288"/>
    </source>
</evidence>
<evidence type="ECO:0000313" key="6">
    <source>
        <dbReference type="EMBL" id="CAG8604590.1"/>
    </source>
</evidence>
<keyword evidence="3" id="KW-0560">Oxidoreductase</keyword>
<sequence>MLLDINSRIIETPVLDYAMQQYRLFAVVVQAYVVFFTGEFITNNTMCKVQAWIYYVLSRSFTNPTWEDSIDEKRRSLHYSPSLKKVLTSVCNLFALHTIEKEPSESLKQKYLSSKQARMLKIQVSELIKKVRPNAVVLVDAFNLPDYLLKSALG</sequence>
<name>A0A9N9CI65_9GLOM</name>
<comment type="caution">
    <text evidence="6">The sequence shown here is derived from an EMBL/GenBank/DDBJ whole genome shotgun (WGS) entry which is preliminary data.</text>
</comment>
<feature type="domain" description="Acyl-CoA oxidase C-terminal" evidence="5">
    <location>
        <begin position="77"/>
        <end position="154"/>
    </location>
</feature>
<dbReference type="FunFam" id="1.20.140.10:FF:000007">
    <property type="entry name" value="Acyl-coenzyme A oxidase"/>
    <property type="match status" value="1"/>
</dbReference>
<evidence type="ECO:0000256" key="4">
    <source>
        <dbReference type="ARBA" id="ARBA00023098"/>
    </source>
</evidence>
<keyword evidence="7" id="KW-1185">Reference proteome</keyword>
<dbReference type="SUPFAM" id="SSF47203">
    <property type="entry name" value="Acyl-CoA dehydrogenase C-terminal domain-like"/>
    <property type="match status" value="1"/>
</dbReference>
<proteinExistence type="inferred from homology"/>
<dbReference type="PANTHER" id="PTHR10909">
    <property type="entry name" value="ELECTRON TRANSPORT OXIDOREDUCTASE"/>
    <property type="match status" value="1"/>
</dbReference>